<keyword evidence="3" id="KW-1185">Reference proteome</keyword>
<dbReference type="Pfam" id="PF13340">
    <property type="entry name" value="DUF4096"/>
    <property type="match status" value="1"/>
</dbReference>
<evidence type="ECO:0000313" key="2">
    <source>
        <dbReference type="EMBL" id="ETO91462.1"/>
    </source>
</evidence>
<evidence type="ECO:0000313" key="3">
    <source>
        <dbReference type="Proteomes" id="UP000018951"/>
    </source>
</evidence>
<comment type="caution">
    <text evidence="2">The sequence shown here is derived from an EMBL/GenBank/DDBJ whole genome shotgun (WGS) entry which is preliminary data.</text>
</comment>
<dbReference type="EMBL" id="AXCJ01000005">
    <property type="protein sequence ID" value="ETO91462.1"/>
    <property type="molecule type" value="Genomic_DNA"/>
</dbReference>
<gene>
    <name evidence="2" type="ORF">P857_377</name>
</gene>
<dbReference type="InterPro" id="IPR025161">
    <property type="entry name" value="IS402-like_dom"/>
</dbReference>
<dbReference type="Proteomes" id="UP000018951">
    <property type="component" value="Unassembled WGS sequence"/>
</dbReference>
<accession>W2V1C0</accession>
<protein>
    <recommendedName>
        <fullName evidence="1">Insertion element IS402-like domain-containing protein</fullName>
    </recommendedName>
</protein>
<name>W2V1C0_9RICK</name>
<organism evidence="2 3">
    <name type="scientific">Candidatus Xenolissoclinum pacificiensis L6</name>
    <dbReference type="NCBI Taxonomy" id="1401685"/>
    <lineage>
        <taxon>Bacteria</taxon>
        <taxon>Pseudomonadati</taxon>
        <taxon>Pseudomonadota</taxon>
        <taxon>Alphaproteobacteria</taxon>
        <taxon>Rickettsiales</taxon>
        <taxon>Anaplasmataceae</taxon>
        <taxon>Candidatus Xenolissoclinum</taxon>
    </lineage>
</organism>
<feature type="domain" description="Insertion element IS402-like" evidence="1">
    <location>
        <begin position="11"/>
        <end position="42"/>
    </location>
</feature>
<sequence>MLPVGRKGNNFFLEGTCWSLRTGATWRDLPKKYGSWKMVYNRGIAEQL</sequence>
<dbReference type="AlphaFoldDB" id="W2V1C0"/>
<proteinExistence type="predicted"/>
<evidence type="ECO:0000259" key="1">
    <source>
        <dbReference type="Pfam" id="PF13340"/>
    </source>
</evidence>
<reference evidence="2 3" key="1">
    <citation type="journal article" date="2013" name="PLoS ONE">
        <title>Bacterial endosymbiosis in a chordate host: long-term co-evolution and conservation of secondary metabolism.</title>
        <authorList>
            <person name="Kwan J.C."/>
            <person name="Schmidt E.W."/>
        </authorList>
    </citation>
    <scope>NUCLEOTIDE SEQUENCE [LARGE SCALE GENOMIC DNA]</scope>
    <source>
        <strain evidence="3">L6</strain>
    </source>
</reference>